<dbReference type="InterPro" id="IPR010982">
    <property type="entry name" value="Lambda_DNA-bd_dom_sf"/>
</dbReference>
<evidence type="ECO:0000313" key="2">
    <source>
        <dbReference type="Proteomes" id="UP000184268"/>
    </source>
</evidence>
<keyword evidence="2" id="KW-1185">Reference proteome</keyword>
<evidence type="ECO:0000313" key="1">
    <source>
        <dbReference type="EMBL" id="SHH57463.1"/>
    </source>
</evidence>
<sequence>MTNLKQLRQRAAQKQEVVAHQMGMGCPGVSKLEAKAPEQLRLAQLRQYVEAIGGQVELVIRVPGEADVEL</sequence>
<organism evidence="1 2">
    <name type="scientific">Ferrimonas marina</name>
    <dbReference type="NCBI Taxonomy" id="299255"/>
    <lineage>
        <taxon>Bacteria</taxon>
        <taxon>Pseudomonadati</taxon>
        <taxon>Pseudomonadota</taxon>
        <taxon>Gammaproteobacteria</taxon>
        <taxon>Alteromonadales</taxon>
        <taxon>Ferrimonadaceae</taxon>
        <taxon>Ferrimonas</taxon>
    </lineage>
</organism>
<protein>
    <submittedName>
        <fullName evidence="1">Helix-turn-helix domain-containing protein</fullName>
    </submittedName>
</protein>
<proteinExistence type="predicted"/>
<dbReference type="OrthoDB" id="129597at2"/>
<dbReference type="GO" id="GO:0003677">
    <property type="term" value="F:DNA binding"/>
    <property type="evidence" value="ECO:0007669"/>
    <property type="project" value="InterPro"/>
</dbReference>
<dbReference type="SUPFAM" id="SSF47413">
    <property type="entry name" value="lambda repressor-like DNA-binding domains"/>
    <property type="match status" value="1"/>
</dbReference>
<name>A0A1M5U449_9GAMM</name>
<gene>
    <name evidence="1" type="ORF">SAMN02745129_2391</name>
</gene>
<dbReference type="EMBL" id="FQXG01000003">
    <property type="protein sequence ID" value="SHH57463.1"/>
    <property type="molecule type" value="Genomic_DNA"/>
</dbReference>
<dbReference type="RefSeq" id="WP_082766550.1">
    <property type="nucleotide sequence ID" value="NZ_FQXG01000003.1"/>
</dbReference>
<dbReference type="AlphaFoldDB" id="A0A1M5U449"/>
<reference evidence="1 2" key="1">
    <citation type="submission" date="2016-11" db="EMBL/GenBank/DDBJ databases">
        <authorList>
            <person name="Jaros S."/>
            <person name="Januszkiewicz K."/>
            <person name="Wedrychowicz H."/>
        </authorList>
    </citation>
    <scope>NUCLEOTIDE SEQUENCE [LARGE SCALE GENOMIC DNA]</scope>
    <source>
        <strain evidence="1 2">DSM 16917</strain>
    </source>
</reference>
<dbReference type="Gene3D" id="1.10.260.40">
    <property type="entry name" value="lambda repressor-like DNA-binding domains"/>
    <property type="match status" value="1"/>
</dbReference>
<dbReference type="Proteomes" id="UP000184268">
    <property type="component" value="Unassembled WGS sequence"/>
</dbReference>
<accession>A0A1M5U449</accession>